<protein>
    <recommendedName>
        <fullName evidence="7 8">Elongation factor P</fullName>
        <shortName evidence="7">EF-P</shortName>
    </recommendedName>
</protein>
<evidence type="ECO:0000313" key="12">
    <source>
        <dbReference type="EMBL" id="PPE03347.1"/>
    </source>
</evidence>
<evidence type="ECO:0000256" key="7">
    <source>
        <dbReference type="HAMAP-Rule" id="MF_00141"/>
    </source>
</evidence>
<feature type="domain" description="Translation elongation factor P/YeiP central" evidence="11">
    <location>
        <begin position="68"/>
        <end position="122"/>
    </location>
</feature>
<gene>
    <name evidence="7" type="primary">efp</name>
    <name evidence="12" type="ORF">HCUR_01208</name>
</gene>
<dbReference type="PANTHER" id="PTHR30053">
    <property type="entry name" value="ELONGATION FACTOR P"/>
    <property type="match status" value="1"/>
</dbReference>
<name>A0A2S5R7T4_9PROT</name>
<dbReference type="PANTHER" id="PTHR30053:SF14">
    <property type="entry name" value="TRANSLATION ELONGATION FACTOR KOW-LIKE DOMAIN-CONTAINING PROTEIN"/>
    <property type="match status" value="1"/>
</dbReference>
<dbReference type="Gene3D" id="2.30.30.30">
    <property type="match status" value="1"/>
</dbReference>
<dbReference type="NCBIfam" id="TIGR00038">
    <property type="entry name" value="efp"/>
    <property type="match status" value="1"/>
</dbReference>
<evidence type="ECO:0000256" key="8">
    <source>
        <dbReference type="NCBIfam" id="TIGR00038"/>
    </source>
</evidence>
<dbReference type="GO" id="GO:0005829">
    <property type="term" value="C:cytosol"/>
    <property type="evidence" value="ECO:0007669"/>
    <property type="project" value="UniProtKB-ARBA"/>
</dbReference>
<evidence type="ECO:0000313" key="13">
    <source>
        <dbReference type="Proteomes" id="UP000239425"/>
    </source>
</evidence>
<evidence type="ECO:0000256" key="1">
    <source>
        <dbReference type="ARBA" id="ARBA00004496"/>
    </source>
</evidence>
<dbReference type="Proteomes" id="UP000239425">
    <property type="component" value="Unassembled WGS sequence"/>
</dbReference>
<dbReference type="InterPro" id="IPR013852">
    <property type="entry name" value="Transl_elong_P/YeiP_CS"/>
</dbReference>
<evidence type="ECO:0000256" key="9">
    <source>
        <dbReference type="RuleBase" id="RU004389"/>
    </source>
</evidence>
<dbReference type="SUPFAM" id="SSF50104">
    <property type="entry name" value="Translation proteins SH3-like domain"/>
    <property type="match status" value="1"/>
</dbReference>
<dbReference type="InterPro" id="IPR001059">
    <property type="entry name" value="Transl_elong_P/YeiP_cen"/>
</dbReference>
<dbReference type="PIRSF" id="PIRSF005901">
    <property type="entry name" value="EF-P"/>
    <property type="match status" value="1"/>
</dbReference>
<dbReference type="Pfam" id="PF08207">
    <property type="entry name" value="EFP_N"/>
    <property type="match status" value="1"/>
</dbReference>
<evidence type="ECO:0000256" key="3">
    <source>
        <dbReference type="ARBA" id="ARBA00009479"/>
    </source>
</evidence>
<dbReference type="PROSITE" id="PS01275">
    <property type="entry name" value="EFP"/>
    <property type="match status" value="1"/>
</dbReference>
<dbReference type="CDD" id="cd04470">
    <property type="entry name" value="S1_EF-P_repeat_1"/>
    <property type="match status" value="1"/>
</dbReference>
<accession>A0A2S5R7T4</accession>
<evidence type="ECO:0000256" key="2">
    <source>
        <dbReference type="ARBA" id="ARBA00004815"/>
    </source>
</evidence>
<dbReference type="GO" id="GO:0043043">
    <property type="term" value="P:peptide biosynthetic process"/>
    <property type="evidence" value="ECO:0007669"/>
    <property type="project" value="InterPro"/>
</dbReference>
<dbReference type="AlphaFoldDB" id="A0A2S5R7T4"/>
<dbReference type="InterPro" id="IPR013185">
    <property type="entry name" value="Transl_elong_KOW-like"/>
</dbReference>
<dbReference type="InterPro" id="IPR014722">
    <property type="entry name" value="Rib_uL2_dom2"/>
</dbReference>
<dbReference type="SMART" id="SM00841">
    <property type="entry name" value="Elong-fact-P_C"/>
    <property type="match status" value="1"/>
</dbReference>
<dbReference type="InterPro" id="IPR008991">
    <property type="entry name" value="Translation_prot_SH3-like_sf"/>
</dbReference>
<feature type="domain" description="Elongation factor P C-terminal" evidence="10">
    <location>
        <begin position="130"/>
        <end position="185"/>
    </location>
</feature>
<reference evidence="12 13" key="1">
    <citation type="submission" date="2017-11" db="EMBL/GenBank/DDBJ databases">
        <title>Comparative genomic analysis of Holospora spp., intranuclear symbionts of paramecia.</title>
        <authorList>
            <person name="Garushyants S.K."/>
            <person name="Beliavskaya A."/>
            <person name="Malko D.B."/>
            <person name="Logacheva M.D."/>
            <person name="Rautian M.S."/>
            <person name="Gelfand M.S."/>
        </authorList>
    </citation>
    <scope>NUCLEOTIDE SEQUENCE [LARGE SCALE GENOMIC DNA]</scope>
    <source>
        <strain evidence="13">02AZ16</strain>
    </source>
</reference>
<comment type="similarity">
    <text evidence="3 7 9">Belongs to the elongation factor P family.</text>
</comment>
<dbReference type="UniPathway" id="UPA00345"/>
<dbReference type="RefSeq" id="WP_104207153.1">
    <property type="nucleotide sequence ID" value="NZ_PHHC01000109.1"/>
</dbReference>
<dbReference type="SMART" id="SM01185">
    <property type="entry name" value="EFP"/>
    <property type="match status" value="1"/>
</dbReference>
<dbReference type="InterPro" id="IPR020599">
    <property type="entry name" value="Transl_elong_fac_P/YeiP"/>
</dbReference>
<dbReference type="HAMAP" id="MF_00141">
    <property type="entry name" value="EF_P"/>
    <property type="match status" value="1"/>
</dbReference>
<dbReference type="InterPro" id="IPR015365">
    <property type="entry name" value="Elong-fact-P_C"/>
</dbReference>
<dbReference type="InterPro" id="IPR012340">
    <property type="entry name" value="NA-bd_OB-fold"/>
</dbReference>
<keyword evidence="13" id="KW-1185">Reference proteome</keyword>
<evidence type="ECO:0000259" key="11">
    <source>
        <dbReference type="SMART" id="SM01185"/>
    </source>
</evidence>
<dbReference type="Pfam" id="PF09285">
    <property type="entry name" value="Elong-fact-P_C"/>
    <property type="match status" value="1"/>
</dbReference>
<comment type="subcellular location">
    <subcellularLocation>
        <location evidence="1 7">Cytoplasm</location>
    </subcellularLocation>
</comment>
<organism evidence="12 13">
    <name type="scientific">Holospora curviuscula</name>
    <dbReference type="NCBI Taxonomy" id="1082868"/>
    <lineage>
        <taxon>Bacteria</taxon>
        <taxon>Pseudomonadati</taxon>
        <taxon>Pseudomonadota</taxon>
        <taxon>Alphaproteobacteria</taxon>
        <taxon>Holosporales</taxon>
        <taxon>Holosporaceae</taxon>
        <taxon>Holospora</taxon>
    </lineage>
</organism>
<keyword evidence="4 7" id="KW-0963">Cytoplasm</keyword>
<comment type="function">
    <text evidence="7">Involved in peptide bond synthesis. Stimulates efficient translation and peptide-bond synthesis on native or reconstituted 70S ribosomes in vitro. Probably functions indirectly by altering the affinity of the ribosome for aminoacyl-tRNA, thus increasing their reactivity as acceptors for peptidyl transferase.</text>
</comment>
<keyword evidence="5 7" id="KW-0251">Elongation factor</keyword>
<proteinExistence type="inferred from homology"/>
<evidence type="ECO:0000259" key="10">
    <source>
        <dbReference type="SMART" id="SM00841"/>
    </source>
</evidence>
<sequence length="188" mass="21359">MKIEANELRNGNIIVIQNKLWLITHTQHTQPGKGGAYIQAEMKPLGEGGKRSERFRSSEHVERAHLEEVSMQFLYRERDAYVLSDQRTYEHFSLTKKEFNGDPAFLEDGMILTVTVYEGRIILVKLPPQVILEIAECEPSLKGQTATSSYKPATLSNGIHTMVPQHIEKGMSIVVNTQDCSYVERAKR</sequence>
<dbReference type="EMBL" id="PHHC01000109">
    <property type="protein sequence ID" value="PPE03347.1"/>
    <property type="molecule type" value="Genomic_DNA"/>
</dbReference>
<dbReference type="Pfam" id="PF01132">
    <property type="entry name" value="EFP"/>
    <property type="match status" value="1"/>
</dbReference>
<dbReference type="OrthoDB" id="9801844at2"/>
<dbReference type="FunFam" id="2.40.50.140:FF:000004">
    <property type="entry name" value="Elongation factor P"/>
    <property type="match status" value="1"/>
</dbReference>
<evidence type="ECO:0000256" key="4">
    <source>
        <dbReference type="ARBA" id="ARBA00022490"/>
    </source>
</evidence>
<evidence type="ECO:0000256" key="6">
    <source>
        <dbReference type="ARBA" id="ARBA00022917"/>
    </source>
</evidence>
<dbReference type="NCBIfam" id="NF001810">
    <property type="entry name" value="PRK00529.1"/>
    <property type="match status" value="1"/>
</dbReference>
<dbReference type="InterPro" id="IPR011768">
    <property type="entry name" value="Transl_elongation_fac_P"/>
</dbReference>
<evidence type="ECO:0000256" key="5">
    <source>
        <dbReference type="ARBA" id="ARBA00022768"/>
    </source>
</evidence>
<dbReference type="Gene3D" id="2.40.50.140">
    <property type="entry name" value="Nucleic acid-binding proteins"/>
    <property type="match status" value="2"/>
</dbReference>
<dbReference type="CDD" id="cd05794">
    <property type="entry name" value="S1_EF-P_repeat_2"/>
    <property type="match status" value="1"/>
</dbReference>
<comment type="pathway">
    <text evidence="2 7">Protein biosynthesis; polypeptide chain elongation.</text>
</comment>
<dbReference type="SUPFAM" id="SSF50249">
    <property type="entry name" value="Nucleic acid-binding proteins"/>
    <property type="match status" value="2"/>
</dbReference>
<dbReference type="GO" id="GO:0003746">
    <property type="term" value="F:translation elongation factor activity"/>
    <property type="evidence" value="ECO:0007669"/>
    <property type="project" value="UniProtKB-UniRule"/>
</dbReference>
<comment type="caution">
    <text evidence="12">The sequence shown here is derived from an EMBL/GenBank/DDBJ whole genome shotgun (WGS) entry which is preliminary data.</text>
</comment>
<keyword evidence="6 7" id="KW-0648">Protein biosynthesis</keyword>